<dbReference type="Proteomes" id="UP000494245">
    <property type="component" value="Unassembled WGS sequence"/>
</dbReference>
<reference evidence="12 13" key="1">
    <citation type="submission" date="2020-04" db="EMBL/GenBank/DDBJ databases">
        <authorList>
            <consortium name="Desulfovibrio sp. FSS-1 genome sequencing consortium"/>
            <person name="Shimoshige H."/>
            <person name="Kobayashi H."/>
            <person name="Maekawa T."/>
        </authorList>
    </citation>
    <scope>NUCLEOTIDE SEQUENCE [LARGE SCALE GENOMIC DNA]</scope>
    <source>
        <strain evidence="12 13">SIID29052-01</strain>
    </source>
</reference>
<dbReference type="SUPFAM" id="SSF55785">
    <property type="entry name" value="PYP-like sensor domain (PAS domain)"/>
    <property type="match status" value="2"/>
</dbReference>
<dbReference type="EMBL" id="BLTE01000001">
    <property type="protein sequence ID" value="GFK92626.1"/>
    <property type="molecule type" value="Genomic_DNA"/>
</dbReference>
<keyword evidence="4" id="KW-0597">Phosphoprotein</keyword>
<dbReference type="GO" id="GO:0000155">
    <property type="term" value="F:phosphorelay sensor kinase activity"/>
    <property type="evidence" value="ECO:0007669"/>
    <property type="project" value="InterPro"/>
</dbReference>
<evidence type="ECO:0000259" key="9">
    <source>
        <dbReference type="PROSITE" id="PS50112"/>
    </source>
</evidence>
<feature type="domain" description="PAS" evidence="9">
    <location>
        <begin position="372"/>
        <end position="417"/>
    </location>
</feature>
<dbReference type="InterPro" id="IPR035965">
    <property type="entry name" value="PAS-like_dom_sf"/>
</dbReference>
<dbReference type="Pfam" id="PF02518">
    <property type="entry name" value="HATPase_c"/>
    <property type="match status" value="1"/>
</dbReference>
<evidence type="ECO:0000256" key="2">
    <source>
        <dbReference type="ARBA" id="ARBA00004370"/>
    </source>
</evidence>
<comment type="catalytic activity">
    <reaction evidence="1">
        <text>ATP + protein L-histidine = ADP + protein N-phospho-L-histidine.</text>
        <dbReference type="EC" id="2.7.13.3"/>
    </reaction>
</comment>
<dbReference type="GO" id="GO:0016020">
    <property type="term" value="C:membrane"/>
    <property type="evidence" value="ECO:0007669"/>
    <property type="project" value="UniProtKB-SubCell"/>
</dbReference>
<evidence type="ECO:0000256" key="1">
    <source>
        <dbReference type="ARBA" id="ARBA00000085"/>
    </source>
</evidence>
<feature type="transmembrane region" description="Helical" evidence="7">
    <location>
        <begin position="157"/>
        <end position="176"/>
    </location>
</feature>
<keyword evidence="7" id="KW-0812">Transmembrane</keyword>
<dbReference type="Pfam" id="PF08448">
    <property type="entry name" value="PAS_4"/>
    <property type="match status" value="1"/>
</dbReference>
<dbReference type="PRINTS" id="PR00344">
    <property type="entry name" value="BCTRLSENSOR"/>
</dbReference>
<dbReference type="SMART" id="SM00387">
    <property type="entry name" value="HATPase_c"/>
    <property type="match status" value="1"/>
</dbReference>
<evidence type="ECO:0000259" key="10">
    <source>
        <dbReference type="PROSITE" id="PS50113"/>
    </source>
</evidence>
<comment type="caution">
    <text evidence="12">The sequence shown here is derived from an EMBL/GenBank/DDBJ whole genome shotgun (WGS) entry which is preliminary data.</text>
</comment>
<evidence type="ECO:0000259" key="11">
    <source>
        <dbReference type="PROSITE" id="PS50885"/>
    </source>
</evidence>
<evidence type="ECO:0000313" key="12">
    <source>
        <dbReference type="EMBL" id="GFK92626.1"/>
    </source>
</evidence>
<evidence type="ECO:0000259" key="8">
    <source>
        <dbReference type="PROSITE" id="PS50109"/>
    </source>
</evidence>
<dbReference type="PROSITE" id="PS50109">
    <property type="entry name" value="HIS_KIN"/>
    <property type="match status" value="1"/>
</dbReference>
<keyword evidence="13" id="KW-1185">Reference proteome</keyword>
<keyword evidence="7" id="KW-0472">Membrane</keyword>
<dbReference type="SUPFAM" id="SSF55874">
    <property type="entry name" value="ATPase domain of HSP90 chaperone/DNA topoisomerase II/histidine kinase"/>
    <property type="match status" value="1"/>
</dbReference>
<feature type="domain" description="PAS" evidence="9">
    <location>
        <begin position="244"/>
        <end position="285"/>
    </location>
</feature>
<dbReference type="SMART" id="SM00086">
    <property type="entry name" value="PAC"/>
    <property type="match status" value="1"/>
</dbReference>
<dbReference type="PROSITE" id="PS50113">
    <property type="entry name" value="PAC"/>
    <property type="match status" value="1"/>
</dbReference>
<dbReference type="Pfam" id="PF13426">
    <property type="entry name" value="PAS_9"/>
    <property type="match status" value="1"/>
</dbReference>
<dbReference type="Gene3D" id="1.10.287.130">
    <property type="match status" value="1"/>
</dbReference>
<dbReference type="SMART" id="SM00091">
    <property type="entry name" value="PAS"/>
    <property type="match status" value="2"/>
</dbReference>
<evidence type="ECO:0000256" key="4">
    <source>
        <dbReference type="ARBA" id="ARBA00022553"/>
    </source>
</evidence>
<dbReference type="Gene3D" id="6.10.340.10">
    <property type="match status" value="1"/>
</dbReference>
<feature type="domain" description="PAC" evidence="10">
    <location>
        <begin position="319"/>
        <end position="371"/>
    </location>
</feature>
<dbReference type="AlphaFoldDB" id="A0A6V8LS62"/>
<dbReference type="InterPro" id="IPR003594">
    <property type="entry name" value="HATPase_dom"/>
</dbReference>
<dbReference type="Gene3D" id="3.30.450.20">
    <property type="entry name" value="PAS domain"/>
    <property type="match status" value="2"/>
</dbReference>
<dbReference type="InterPro" id="IPR005467">
    <property type="entry name" value="His_kinase_dom"/>
</dbReference>
<name>A0A6V8LS62_9BACT</name>
<feature type="transmembrane region" description="Helical" evidence="7">
    <location>
        <begin position="12"/>
        <end position="34"/>
    </location>
</feature>
<dbReference type="SMART" id="SM00388">
    <property type="entry name" value="HisKA"/>
    <property type="match status" value="1"/>
</dbReference>
<keyword evidence="7" id="KW-1133">Transmembrane helix</keyword>
<keyword evidence="6 12" id="KW-0418">Kinase</keyword>
<dbReference type="InterPro" id="IPR004358">
    <property type="entry name" value="Sig_transdc_His_kin-like_C"/>
</dbReference>
<reference evidence="12 13" key="2">
    <citation type="submission" date="2020-05" db="EMBL/GenBank/DDBJ databases">
        <title>Draft genome sequence of Desulfovibrio sp. strainFSS-1.</title>
        <authorList>
            <person name="Shimoshige H."/>
            <person name="Kobayashi H."/>
            <person name="Maekawa T."/>
        </authorList>
    </citation>
    <scope>NUCLEOTIDE SEQUENCE [LARGE SCALE GENOMIC DNA]</scope>
    <source>
        <strain evidence="12 13">SIID29052-01</strain>
    </source>
</reference>
<keyword evidence="5 12" id="KW-0808">Transferase</keyword>
<accession>A0A6V8LS62</accession>
<evidence type="ECO:0000256" key="7">
    <source>
        <dbReference type="SAM" id="Phobius"/>
    </source>
</evidence>
<dbReference type="SUPFAM" id="SSF47384">
    <property type="entry name" value="Homodimeric domain of signal transducing histidine kinase"/>
    <property type="match status" value="1"/>
</dbReference>
<gene>
    <name evidence="12" type="primary">kinE_5</name>
    <name evidence="12" type="ORF">NNJEOMEG_00451</name>
</gene>
<dbReference type="InterPro" id="IPR000014">
    <property type="entry name" value="PAS"/>
</dbReference>
<evidence type="ECO:0000313" key="13">
    <source>
        <dbReference type="Proteomes" id="UP000494245"/>
    </source>
</evidence>
<proteinExistence type="predicted"/>
<dbReference type="InterPro" id="IPR000700">
    <property type="entry name" value="PAS-assoc_C"/>
</dbReference>
<evidence type="ECO:0000256" key="6">
    <source>
        <dbReference type="ARBA" id="ARBA00022777"/>
    </source>
</evidence>
<dbReference type="InterPro" id="IPR001610">
    <property type="entry name" value="PAC"/>
</dbReference>
<dbReference type="EC" id="2.7.13.3" evidence="3"/>
<dbReference type="InterPro" id="IPR036890">
    <property type="entry name" value="HATPase_C_sf"/>
</dbReference>
<feature type="domain" description="HAMP" evidence="11">
    <location>
        <begin position="178"/>
        <end position="232"/>
    </location>
</feature>
<evidence type="ECO:0000256" key="5">
    <source>
        <dbReference type="ARBA" id="ARBA00022679"/>
    </source>
</evidence>
<dbReference type="CDD" id="cd00130">
    <property type="entry name" value="PAS"/>
    <property type="match status" value="2"/>
</dbReference>
<feature type="domain" description="Histidine kinase" evidence="8">
    <location>
        <begin position="506"/>
        <end position="752"/>
    </location>
</feature>
<sequence length="758" mass="83011">MLRYKPPLSRLISLTLFSVVTTVLVSVGAADYLAQRNTHLRGLRESVESTARQLASALALPIWNFQEDLTRKIVDNALQDRAVVAVAVHDSVTGSAVVVRRRDAQGELRDASGDEPPLGEIHVFQPITYNGRLIGSVDVHATDTHVIETLRGLMLKMLLGIVLMNLLVVGLLHIVLDRLVVRPLKAVENYAAHVSSSEDADALPPVGALPREVESLSSSIVVMVRKLRERYEALAASRHGLAEAESRYRDLYENALAGIFRSLPDGRLISANSAMARILGYESPDDLVASITDLGSQMYLRACDRDRLLNAVARLGQVSNFRFPFRRADGDVRQGLIHVRAAQDGHGRFLHYDGILEDITERTRAEERLLAAHAFIQNILDSMPSVVIGVDEALHVTHCNKGALAATGLPAESLLGRRFDEVLPRLGAHLEAVRTAMRENKPVSLDSQAYEHDGEQRQEDVLVFPASTGSTPGAVIRLDDVTAKTRMEKLILQTEKMMSLGGLAAGMAHEINNPLAGVLQGVQNISRRLSPDLPANQAAARKAGCPLEAVRRYVEDREILDFLTGIRESGERAARIVANMLSFTRRAQEQSTPVNLTELLDRSLELASTDYDLKRKFDFKQVEIVRDYAPGVPPTPCSPMEIEQVVVNLLRNAAQAIFAHPPADGQPRIRLGLRREGGHAVIEVEDNGPGIDPANLRKVFEPFFTTKPPGEGTGLGLSVSYFIVTRNHGGTIRVENAEKGGARFVIALPLARETACLD</sequence>
<evidence type="ECO:0000256" key="3">
    <source>
        <dbReference type="ARBA" id="ARBA00012438"/>
    </source>
</evidence>
<dbReference type="PROSITE" id="PS50885">
    <property type="entry name" value="HAMP"/>
    <property type="match status" value="1"/>
</dbReference>
<dbReference type="InterPro" id="IPR003660">
    <property type="entry name" value="HAMP_dom"/>
</dbReference>
<dbReference type="InterPro" id="IPR036097">
    <property type="entry name" value="HisK_dim/P_sf"/>
</dbReference>
<organism evidence="12 13">
    <name type="scientific">Fundidesulfovibrio magnetotacticus</name>
    <dbReference type="NCBI Taxonomy" id="2730080"/>
    <lineage>
        <taxon>Bacteria</taxon>
        <taxon>Pseudomonadati</taxon>
        <taxon>Thermodesulfobacteriota</taxon>
        <taxon>Desulfovibrionia</taxon>
        <taxon>Desulfovibrionales</taxon>
        <taxon>Desulfovibrionaceae</taxon>
        <taxon>Fundidesulfovibrio</taxon>
    </lineage>
</organism>
<dbReference type="Gene3D" id="3.30.565.10">
    <property type="entry name" value="Histidine kinase-like ATPase, C-terminal domain"/>
    <property type="match status" value="1"/>
</dbReference>
<dbReference type="CDD" id="cd00082">
    <property type="entry name" value="HisKA"/>
    <property type="match status" value="1"/>
</dbReference>
<comment type="subcellular location">
    <subcellularLocation>
        <location evidence="2">Membrane</location>
    </subcellularLocation>
</comment>
<dbReference type="InterPro" id="IPR003661">
    <property type="entry name" value="HisK_dim/P_dom"/>
</dbReference>
<dbReference type="PANTHER" id="PTHR43065:SF42">
    <property type="entry name" value="TWO-COMPONENT SENSOR PPRA"/>
    <property type="match status" value="1"/>
</dbReference>
<dbReference type="PROSITE" id="PS50112">
    <property type="entry name" value="PAS"/>
    <property type="match status" value="2"/>
</dbReference>
<dbReference type="NCBIfam" id="TIGR00229">
    <property type="entry name" value="sensory_box"/>
    <property type="match status" value="2"/>
</dbReference>
<dbReference type="InterPro" id="IPR013656">
    <property type="entry name" value="PAS_4"/>
</dbReference>
<dbReference type="PANTHER" id="PTHR43065">
    <property type="entry name" value="SENSOR HISTIDINE KINASE"/>
    <property type="match status" value="1"/>
</dbReference>
<protein>
    <recommendedName>
        <fullName evidence="3">histidine kinase</fullName>
        <ecNumber evidence="3">2.7.13.3</ecNumber>
    </recommendedName>
</protein>